<dbReference type="RefSeq" id="XP_017556480.2">
    <property type="nucleotide sequence ID" value="XM_017700991.2"/>
</dbReference>
<dbReference type="AlphaFoldDB" id="A0A3B4DAY9"/>
<accession>A0A3B4DAY9</accession>
<dbReference type="GeneID" id="108429321"/>
<evidence type="ECO:0008006" key="3">
    <source>
        <dbReference type="Google" id="ProtNLM"/>
    </source>
</evidence>
<dbReference type="OrthoDB" id="5973266at2759"/>
<dbReference type="OMA" id="AWQETSD"/>
<keyword evidence="2" id="KW-1185">Reference proteome</keyword>
<sequence length="268" mass="30367">MQRRSFRVYFGGTHRFEGLAVEMEDAEKEPDYRVNVKSKKVVLQQIARYKSLLKKLLDGQSQLCEDDKEKLCQEMLTNFEIVVQENIIVDGLPWEEAAEEDGDDCEFGALDDMLDEKIVQTTRKRSIYPKKILPYVVRSLKAERKLMGLFENTVKPQEVKRDPAQDTFMSKVSAAAPEMFSQASLVIKSLKTLKQTAEGLHQVLNMQPSAETVEVYRDVFGSSNGEGCPGLCNKAPVRRQTIRRAASETEYSMDYIPLAKIPATSAED</sequence>
<dbReference type="Ensembl" id="ENSPNAT00000040618.2">
    <property type="protein sequence ID" value="ENSPNAP00000021527.2"/>
    <property type="gene ID" value="ENSPNAG00000004391.2"/>
</dbReference>
<proteinExistence type="predicted"/>
<evidence type="ECO:0000313" key="2">
    <source>
        <dbReference type="Proteomes" id="UP001501920"/>
    </source>
</evidence>
<protein>
    <recommendedName>
        <fullName evidence="3">NSL1 component of MIS12 kinetochore complex</fullName>
    </recommendedName>
</protein>
<dbReference type="InterPro" id="IPR013950">
    <property type="entry name" value="Mis14/Nsl1"/>
</dbReference>
<name>A0A3B4DAY9_PYGNA</name>
<dbReference type="GO" id="GO:0000070">
    <property type="term" value="P:mitotic sister chromatid segregation"/>
    <property type="evidence" value="ECO:0007669"/>
    <property type="project" value="InterPro"/>
</dbReference>
<gene>
    <name evidence="1" type="primary">NSL1</name>
</gene>
<dbReference type="STRING" id="42514.ENSPNAP00000021527"/>
<dbReference type="GO" id="GO:0000444">
    <property type="term" value="C:MIS12/MIND type complex"/>
    <property type="evidence" value="ECO:0007669"/>
    <property type="project" value="TreeGrafter"/>
</dbReference>
<dbReference type="Pfam" id="PF08641">
    <property type="entry name" value="Mis14"/>
    <property type="match status" value="1"/>
</dbReference>
<dbReference type="PANTHER" id="PTHR31749:SF3">
    <property type="entry name" value="KINETOCHORE-ASSOCIATED PROTEIN NSL1 HOMOLOG"/>
    <property type="match status" value="1"/>
</dbReference>
<evidence type="ECO:0000313" key="1">
    <source>
        <dbReference type="Ensembl" id="ENSPNAP00000021527.2"/>
    </source>
</evidence>
<reference evidence="1" key="3">
    <citation type="submission" date="2025-09" db="UniProtKB">
        <authorList>
            <consortium name="Ensembl"/>
        </authorList>
    </citation>
    <scope>IDENTIFICATION</scope>
</reference>
<organism evidence="1 2">
    <name type="scientific">Pygocentrus nattereri</name>
    <name type="common">Red-bellied piranha</name>
    <dbReference type="NCBI Taxonomy" id="42514"/>
    <lineage>
        <taxon>Eukaryota</taxon>
        <taxon>Metazoa</taxon>
        <taxon>Chordata</taxon>
        <taxon>Craniata</taxon>
        <taxon>Vertebrata</taxon>
        <taxon>Euteleostomi</taxon>
        <taxon>Actinopterygii</taxon>
        <taxon>Neopterygii</taxon>
        <taxon>Teleostei</taxon>
        <taxon>Ostariophysi</taxon>
        <taxon>Characiformes</taxon>
        <taxon>Characoidei</taxon>
        <taxon>Pygocentrus</taxon>
    </lineage>
</organism>
<dbReference type="GeneTree" id="ENSGT00390000001374"/>
<reference evidence="1 2" key="1">
    <citation type="submission" date="2020-10" db="EMBL/GenBank/DDBJ databases">
        <title>Pygocentrus nattereri (red-bellied piranha) genome, fPygNat1, primary haplotype.</title>
        <authorList>
            <person name="Myers G."/>
            <person name="Meyer A."/>
            <person name="Karagic N."/>
            <person name="Pippel M."/>
            <person name="Winkler S."/>
            <person name="Tracey A."/>
            <person name="Wood J."/>
            <person name="Formenti G."/>
            <person name="Howe K."/>
            <person name="Fedrigo O."/>
            <person name="Jarvis E.D."/>
        </authorList>
    </citation>
    <scope>NUCLEOTIDE SEQUENCE [LARGE SCALE GENOMIC DNA]</scope>
</reference>
<dbReference type="Proteomes" id="UP001501920">
    <property type="component" value="Chromosome 4"/>
</dbReference>
<reference evidence="1" key="2">
    <citation type="submission" date="2025-08" db="UniProtKB">
        <authorList>
            <consortium name="Ensembl"/>
        </authorList>
    </citation>
    <scope>IDENTIFICATION</scope>
</reference>
<dbReference type="PANTHER" id="PTHR31749">
    <property type="entry name" value="KINETOCHORE-ASSOCIATED PROTEIN NSL1 HOMOLOG"/>
    <property type="match status" value="1"/>
</dbReference>